<protein>
    <submittedName>
        <fullName evidence="1">Uncharacterized protein</fullName>
    </submittedName>
</protein>
<accession>A0ACB8WJ59</accession>
<keyword evidence="2" id="KW-1185">Reference proteome</keyword>
<dbReference type="EMBL" id="CM041539">
    <property type="protein sequence ID" value="KAI3367746.1"/>
    <property type="molecule type" value="Genomic_DNA"/>
</dbReference>
<feature type="non-terminal residue" evidence="1">
    <location>
        <position position="1"/>
    </location>
</feature>
<evidence type="ECO:0000313" key="2">
    <source>
        <dbReference type="Proteomes" id="UP000831701"/>
    </source>
</evidence>
<dbReference type="Proteomes" id="UP000831701">
    <property type="component" value="Chromosome 9"/>
</dbReference>
<reference evidence="1" key="1">
    <citation type="submission" date="2022-04" db="EMBL/GenBank/DDBJ databases">
        <title>Jade perch genome.</title>
        <authorList>
            <person name="Chao B."/>
        </authorList>
    </citation>
    <scope>NUCLEOTIDE SEQUENCE</scope>
    <source>
        <strain evidence="1">CB-2022</strain>
    </source>
</reference>
<gene>
    <name evidence="1" type="ORF">L3Q82_026590</name>
</gene>
<evidence type="ECO:0000313" key="1">
    <source>
        <dbReference type="EMBL" id="KAI3367746.1"/>
    </source>
</evidence>
<comment type="caution">
    <text evidence="1">The sequence shown here is derived from an EMBL/GenBank/DDBJ whole genome shotgun (WGS) entry which is preliminary data.</text>
</comment>
<name>A0ACB8WJ59_9TELE</name>
<organism evidence="1 2">
    <name type="scientific">Scortum barcoo</name>
    <name type="common">barcoo grunter</name>
    <dbReference type="NCBI Taxonomy" id="214431"/>
    <lineage>
        <taxon>Eukaryota</taxon>
        <taxon>Metazoa</taxon>
        <taxon>Chordata</taxon>
        <taxon>Craniata</taxon>
        <taxon>Vertebrata</taxon>
        <taxon>Euteleostomi</taxon>
        <taxon>Actinopterygii</taxon>
        <taxon>Neopterygii</taxon>
        <taxon>Teleostei</taxon>
        <taxon>Neoteleostei</taxon>
        <taxon>Acanthomorphata</taxon>
        <taxon>Eupercaria</taxon>
        <taxon>Centrarchiformes</taxon>
        <taxon>Terapontoidei</taxon>
        <taxon>Terapontidae</taxon>
        <taxon>Scortum</taxon>
    </lineage>
</organism>
<proteinExistence type="predicted"/>
<sequence>QGHWCLRASTGVHQLTQSVWLSLRYGPVLMAHSELFVTRAPPVEGKAVDLDVLGFLDSFGEENSTVERCYRAHSRSSVLQGLPFGGVPTVLAINVVLWMFLLLIFSCLRKAAWDYGRLALLMENDSLTSLFYGELSEKEKSPSESSPSDSETKDMGFCSWLSSLYHMKDEEIRSKCGIDAVTYLSFQRHIMLLMTVVCLLSLAVILPVNFSGNLLGDSPENFGRTTLANVSSKDSFLWLHSILALVYFIITLLCMVHHSIRLEYREDEKVARTLMITSIPREISDPGLITKHFHEAYPSCTVTDIRFAFDVHKLMRLDLERRKAMKGRLYFATKAQKEGKIMIKTHPCAQIFCCDICGFEKVDAEQYYSELEEKRTDEFNAEKNRISMKRLGIAFVTFRDERMTAVIVKDYSRVRCRLRPQQSSITTVVQSHKWGVNYAPAPSDIIWENLSVCGSRWWLRCVLLNILLFLLLFFLTTPAIIVNTMDKFNVTRPVESLRSLPNFSRPSCYGRFRCFLPFIVYYSAFFESHWTRSGENQVTMHKCFLLLVFMVILLPSLGLSSLDLFFTWLFDVHFLDEKDVKFQCVFLPDNGAFFVNYVITSSLIGTSMELLRIPALTVYAIRLCFAKSQAERIHVKRSQAYEFQFGLEYAWTMCIFAVSMTYSITCPIITPFGPKKPSITGLNDYRPVALMSVVMKSFERLVLAHLKDITGPLLDPLQFAYLLGKQGLMQGSCFSSVFNAIITDILHSKLFQLTVPAPTCQWISNFLTDRGGSSSTPAIIQSVLCTSITVWFGSATKQDRNRLQRRVRTAEKIIGAILPSIQDLYVSRVRKRAGNITADSSHPGHNLFQLLPSGRRYRALYAKTIQTQEQFLSSGCHSDEHLTPVTECLLYVILKHMVDRYNIYYAYVPTKLNQRIHRAAISQVIVAPILCMFWLLFFSVLRLGPVHPITLFTLVSLLSSIAFSLFRLCLRKQPDKSMSYQLFVASVLLEPELALTPMPSPAHHGYGAMATSQSSSHGPVEEEEGEDGHAHTHETELQDPPDPYCSSPLMDSPVSYQ</sequence>